<organism evidence="2 3">
    <name type="scientific">Nitzschia inconspicua</name>
    <dbReference type="NCBI Taxonomy" id="303405"/>
    <lineage>
        <taxon>Eukaryota</taxon>
        <taxon>Sar</taxon>
        <taxon>Stramenopiles</taxon>
        <taxon>Ochrophyta</taxon>
        <taxon>Bacillariophyta</taxon>
        <taxon>Bacillariophyceae</taxon>
        <taxon>Bacillariophycidae</taxon>
        <taxon>Bacillariales</taxon>
        <taxon>Bacillariaceae</taxon>
        <taxon>Nitzschia</taxon>
    </lineage>
</organism>
<dbReference type="EMBL" id="JAGRRH010000026">
    <property type="protein sequence ID" value="KAG7341625.1"/>
    <property type="molecule type" value="Genomic_DNA"/>
</dbReference>
<dbReference type="Proteomes" id="UP000693970">
    <property type="component" value="Unassembled WGS sequence"/>
</dbReference>
<protein>
    <submittedName>
        <fullName evidence="2">Uncharacterized protein</fullName>
    </submittedName>
</protein>
<feature type="compositionally biased region" description="Polar residues" evidence="1">
    <location>
        <begin position="325"/>
        <end position="351"/>
    </location>
</feature>
<reference evidence="2" key="1">
    <citation type="journal article" date="2021" name="Sci. Rep.">
        <title>Diploid genomic architecture of Nitzschia inconspicua, an elite biomass production diatom.</title>
        <authorList>
            <person name="Oliver A."/>
            <person name="Podell S."/>
            <person name="Pinowska A."/>
            <person name="Traller J.C."/>
            <person name="Smith S.R."/>
            <person name="McClure R."/>
            <person name="Beliaev A."/>
            <person name="Bohutskyi P."/>
            <person name="Hill E.A."/>
            <person name="Rabines A."/>
            <person name="Zheng H."/>
            <person name="Allen L.Z."/>
            <person name="Kuo A."/>
            <person name="Grigoriev I.V."/>
            <person name="Allen A.E."/>
            <person name="Hazlebeck D."/>
            <person name="Allen E.E."/>
        </authorList>
    </citation>
    <scope>NUCLEOTIDE SEQUENCE</scope>
    <source>
        <strain evidence="2">Hildebrandi</strain>
    </source>
</reference>
<evidence type="ECO:0000313" key="3">
    <source>
        <dbReference type="Proteomes" id="UP000693970"/>
    </source>
</evidence>
<accession>A0A9K3KEH3</accession>
<feature type="compositionally biased region" description="Polar residues" evidence="1">
    <location>
        <begin position="291"/>
        <end position="312"/>
    </location>
</feature>
<comment type="caution">
    <text evidence="2">The sequence shown here is derived from an EMBL/GenBank/DDBJ whole genome shotgun (WGS) entry which is preliminary data.</text>
</comment>
<feature type="compositionally biased region" description="Basic and acidic residues" evidence="1">
    <location>
        <begin position="313"/>
        <end position="322"/>
    </location>
</feature>
<feature type="region of interest" description="Disordered" evidence="1">
    <location>
        <begin position="291"/>
        <end position="385"/>
    </location>
</feature>
<feature type="region of interest" description="Disordered" evidence="1">
    <location>
        <begin position="17"/>
        <end position="73"/>
    </location>
</feature>
<feature type="compositionally biased region" description="Polar residues" evidence="1">
    <location>
        <begin position="166"/>
        <end position="190"/>
    </location>
</feature>
<feature type="compositionally biased region" description="Polar residues" evidence="1">
    <location>
        <begin position="23"/>
        <end position="37"/>
    </location>
</feature>
<feature type="region of interest" description="Disordered" evidence="1">
    <location>
        <begin position="103"/>
        <end position="200"/>
    </location>
</feature>
<reference evidence="2" key="2">
    <citation type="submission" date="2021-04" db="EMBL/GenBank/DDBJ databases">
        <authorList>
            <person name="Podell S."/>
        </authorList>
    </citation>
    <scope>NUCLEOTIDE SEQUENCE</scope>
    <source>
        <strain evidence="2">Hildebrandi</strain>
    </source>
</reference>
<feature type="compositionally biased region" description="Low complexity" evidence="1">
    <location>
        <begin position="191"/>
        <end position="200"/>
    </location>
</feature>
<feature type="compositionally biased region" description="Basic and acidic residues" evidence="1">
    <location>
        <begin position="366"/>
        <end position="378"/>
    </location>
</feature>
<dbReference type="AlphaFoldDB" id="A0A9K3KEH3"/>
<keyword evidence="3" id="KW-1185">Reference proteome</keyword>
<name>A0A9K3KEH3_9STRA</name>
<dbReference type="OrthoDB" id="49480at2759"/>
<evidence type="ECO:0000256" key="1">
    <source>
        <dbReference type="SAM" id="MobiDB-lite"/>
    </source>
</evidence>
<proteinExistence type="predicted"/>
<gene>
    <name evidence="2" type="ORF">IV203_023578</name>
</gene>
<evidence type="ECO:0000313" key="2">
    <source>
        <dbReference type="EMBL" id="KAG7341625.1"/>
    </source>
</evidence>
<sequence>MEMDLPKLGGGHIDELHHLADTSAKSQSKQNIYSTPNARAENERTVIGPISDTKKAPTPVHSLKPPPAASASPNALEIETARSFADLTFDEEFIRQQEEILSNIQRQKDHYPPRSPQPRRALQAASTMERRFSKNICVSLSPPKDRADTGCSSRQNNCIHHRRSASYDTQDSGDGGSQHTETTATNSTKPSSLSSSIASLLSSGGARAEMDYFDSQDLTTDQETDIAAFMHDTAVIQEQQRILEDILRKKQASQRNDSVSNLSLQGPRSTLQEHCAKFESVESLSDTLTTRHGMSYNTSESPLPHHQQQLEMQRTHLQEHRRWQTRSPSTGIPQLRPTTRQSETASRQQDAASKLEKSTQGTAKSSMERSHQHHHMEDQTFQVGKKKLHVQGTRTAYDAIANGNAIIVQCATCKAILQVASSAKLLYCSFCENVTPVQLAQEQQVTDPRNGRDSIDLDECISRSIQNQEHNVACARKLAKVSR</sequence>